<comment type="caution">
    <text evidence="2">The sequence shown here is derived from an EMBL/GenBank/DDBJ whole genome shotgun (WGS) entry which is preliminary data.</text>
</comment>
<name>A0ABQ2ANN3_9PSED</name>
<protein>
    <recommendedName>
        <fullName evidence="4">Transcriptional regulator</fullName>
    </recommendedName>
</protein>
<dbReference type="EMBL" id="BMDE01000006">
    <property type="protein sequence ID" value="GGH94670.1"/>
    <property type="molecule type" value="Genomic_DNA"/>
</dbReference>
<gene>
    <name evidence="2" type="ORF">GCM10007363_22150</name>
</gene>
<evidence type="ECO:0000313" key="3">
    <source>
        <dbReference type="Proteomes" id="UP000655550"/>
    </source>
</evidence>
<feature type="region of interest" description="Disordered" evidence="1">
    <location>
        <begin position="35"/>
        <end position="55"/>
    </location>
</feature>
<organism evidence="2 3">
    <name type="scientific">Pseudomonas fluvialis</name>
    <dbReference type="NCBI Taxonomy" id="1793966"/>
    <lineage>
        <taxon>Bacteria</taxon>
        <taxon>Pseudomonadati</taxon>
        <taxon>Pseudomonadota</taxon>
        <taxon>Gammaproteobacteria</taxon>
        <taxon>Pseudomonadales</taxon>
        <taxon>Pseudomonadaceae</taxon>
        <taxon>Pseudomonas</taxon>
    </lineage>
</organism>
<keyword evidence="3" id="KW-1185">Reference proteome</keyword>
<dbReference type="RefSeq" id="WP_093985799.1">
    <property type="nucleotide sequence ID" value="NZ_BMDE01000006.1"/>
</dbReference>
<dbReference type="Proteomes" id="UP000655550">
    <property type="component" value="Unassembled WGS sequence"/>
</dbReference>
<sequence length="55" mass="6448">MSDDRQPIDFAAERDKRIHDLHERRLGEVRAAFERALPLPKARPTSKKGKPKKKR</sequence>
<feature type="compositionally biased region" description="Basic residues" evidence="1">
    <location>
        <begin position="44"/>
        <end position="55"/>
    </location>
</feature>
<evidence type="ECO:0008006" key="4">
    <source>
        <dbReference type="Google" id="ProtNLM"/>
    </source>
</evidence>
<evidence type="ECO:0000256" key="1">
    <source>
        <dbReference type="SAM" id="MobiDB-lite"/>
    </source>
</evidence>
<evidence type="ECO:0000313" key="2">
    <source>
        <dbReference type="EMBL" id="GGH94670.1"/>
    </source>
</evidence>
<proteinExistence type="predicted"/>
<accession>A0ABQ2ANN3</accession>
<reference evidence="3" key="1">
    <citation type="journal article" date="2019" name="Int. J. Syst. Evol. Microbiol.">
        <title>The Global Catalogue of Microorganisms (GCM) 10K type strain sequencing project: providing services to taxonomists for standard genome sequencing and annotation.</title>
        <authorList>
            <consortium name="The Broad Institute Genomics Platform"/>
            <consortium name="The Broad Institute Genome Sequencing Center for Infectious Disease"/>
            <person name="Wu L."/>
            <person name="Ma J."/>
        </authorList>
    </citation>
    <scope>NUCLEOTIDE SEQUENCE [LARGE SCALE GENOMIC DNA]</scope>
    <source>
        <strain evidence="3">CCM 8778</strain>
    </source>
</reference>